<dbReference type="EMBL" id="CP000743">
    <property type="protein sequence ID" value="ABR56314.1"/>
    <property type="molecule type" value="Genomic_DNA"/>
</dbReference>
<evidence type="ECO:0000256" key="1">
    <source>
        <dbReference type="SAM" id="Phobius"/>
    </source>
</evidence>
<dbReference type="AlphaFoldDB" id="A6UUZ2"/>
<dbReference type="HOGENOM" id="CLU_122697_0_0_2"/>
<protein>
    <recommendedName>
        <fullName evidence="4">Roadblock/LC7 family protein</fullName>
    </recommendedName>
</protein>
<evidence type="ECO:0008006" key="4">
    <source>
        <dbReference type="Google" id="ProtNLM"/>
    </source>
</evidence>
<evidence type="ECO:0000313" key="2">
    <source>
        <dbReference type="EMBL" id="ABR56314.1"/>
    </source>
</evidence>
<dbReference type="eggNOG" id="arCOG03412">
    <property type="taxonomic scope" value="Archaea"/>
</dbReference>
<gene>
    <name evidence="2" type="ordered locus">Maeo_0731</name>
</gene>
<dbReference type="GeneID" id="5326616"/>
<dbReference type="OrthoDB" id="60411at2157"/>
<keyword evidence="1" id="KW-0812">Transmembrane</keyword>
<organism evidence="2 3">
    <name type="scientific">Methanococcus aeolicus (strain ATCC BAA-1280 / DSM 17508 / OCM 812 / Nankai-3)</name>
    <dbReference type="NCBI Taxonomy" id="419665"/>
    <lineage>
        <taxon>Archaea</taxon>
        <taxon>Methanobacteriati</taxon>
        <taxon>Methanobacteriota</taxon>
        <taxon>Methanomada group</taxon>
        <taxon>Methanococci</taxon>
        <taxon>Methanococcales</taxon>
        <taxon>Methanococcaceae</taxon>
        <taxon>Methanococcus</taxon>
    </lineage>
</organism>
<feature type="transmembrane region" description="Helical" evidence="1">
    <location>
        <begin position="6"/>
        <end position="25"/>
    </location>
</feature>
<evidence type="ECO:0000313" key="3">
    <source>
        <dbReference type="Proteomes" id="UP000001106"/>
    </source>
</evidence>
<reference evidence="2" key="1">
    <citation type="submission" date="2007-06" db="EMBL/GenBank/DDBJ databases">
        <title>Complete sequence of Methanococcus aeolicus Nankai-3.</title>
        <authorList>
            <consortium name="US DOE Joint Genome Institute"/>
            <person name="Copeland A."/>
            <person name="Lucas S."/>
            <person name="Lapidus A."/>
            <person name="Barry K."/>
            <person name="Glavina del Rio T."/>
            <person name="Dalin E."/>
            <person name="Tice H."/>
            <person name="Pitluck S."/>
            <person name="Chain P."/>
            <person name="Malfatti S."/>
            <person name="Shin M."/>
            <person name="Vergez L."/>
            <person name="Schmutz J."/>
            <person name="Larimer F."/>
            <person name="Land M."/>
            <person name="Hauser L."/>
            <person name="Kyrpides N."/>
            <person name="Lykidis A."/>
            <person name="Sieprawska-Lupa M."/>
            <person name="Whitman W.B."/>
            <person name="Richardson P."/>
        </authorList>
    </citation>
    <scope>NUCLEOTIDE SEQUENCE [LARGE SCALE GENOMIC DNA]</scope>
    <source>
        <strain evidence="2">Nankai-3</strain>
    </source>
</reference>
<name>A6UUZ2_META3</name>
<keyword evidence="1" id="KW-1133">Transmembrane helix</keyword>
<dbReference type="STRING" id="419665.Maeo_0731"/>
<proteinExistence type="predicted"/>
<sequence length="196" mass="22458">MESIYILFLASISGFLIVMVIWKVYKLQQHIIKQNEKEQLENEVIEGLLELKKSSTPKKQEMYNASNEYELIELALENNLSDITIACEEGLPIISTIKNPDEIAAKYSALFEYARNNNGGINNLQKISIKSEDGYKYIISIVKNGIPLYCIISSNIELDPINEKILIKGILNILDRYISENNNVEEEYEKTIHIVK</sequence>
<keyword evidence="1" id="KW-0472">Membrane</keyword>
<dbReference type="KEGG" id="mae:Maeo_0731"/>
<dbReference type="RefSeq" id="WP_011973446.1">
    <property type="nucleotide sequence ID" value="NC_009635.1"/>
</dbReference>
<keyword evidence="3" id="KW-1185">Reference proteome</keyword>
<accession>A6UUZ2</accession>
<dbReference type="Proteomes" id="UP000001106">
    <property type="component" value="Chromosome"/>
</dbReference>